<dbReference type="Proteomes" id="UP000579605">
    <property type="component" value="Unassembled WGS sequence"/>
</dbReference>
<protein>
    <submittedName>
        <fullName evidence="1">Putative kinase</fullName>
    </submittedName>
</protein>
<dbReference type="EMBL" id="JACBZH010000001">
    <property type="protein sequence ID" value="NYH88699.1"/>
    <property type="molecule type" value="Genomic_DNA"/>
</dbReference>
<dbReference type="SUPFAM" id="SSF52540">
    <property type="entry name" value="P-loop containing nucleoside triphosphate hydrolases"/>
    <property type="match status" value="1"/>
</dbReference>
<keyword evidence="1" id="KW-0808">Transferase</keyword>
<sequence>MSTNRLVVLVNGLPGAGKSTLAHPLARELGVPLFGKDLIKETWADVLGSFPPDERPQHEWNALFGAAASQTIWNLLAQSSCGGVVDSALPGRSRRYVEAGLAQAGVTPTTGDLV</sequence>
<keyword evidence="1" id="KW-0418">Kinase</keyword>
<proteinExistence type="predicted"/>
<gene>
    <name evidence="1" type="ORF">F4554_001337</name>
</gene>
<name>A0A852ZGE6_9ACTN</name>
<dbReference type="Gene3D" id="3.40.50.300">
    <property type="entry name" value="P-loop containing nucleotide triphosphate hydrolases"/>
    <property type="match status" value="1"/>
</dbReference>
<keyword evidence="2" id="KW-1185">Reference proteome</keyword>
<dbReference type="RefSeq" id="WP_179786562.1">
    <property type="nucleotide sequence ID" value="NZ_BAAARR010000022.1"/>
</dbReference>
<evidence type="ECO:0000313" key="1">
    <source>
        <dbReference type="EMBL" id="NYH88699.1"/>
    </source>
</evidence>
<evidence type="ECO:0000313" key="2">
    <source>
        <dbReference type="Proteomes" id="UP000579605"/>
    </source>
</evidence>
<dbReference type="InterPro" id="IPR027417">
    <property type="entry name" value="P-loop_NTPase"/>
</dbReference>
<comment type="caution">
    <text evidence="1">The sequence shown here is derived from an EMBL/GenBank/DDBJ whole genome shotgun (WGS) entry which is preliminary data.</text>
</comment>
<reference evidence="1 2" key="1">
    <citation type="submission" date="2020-07" db="EMBL/GenBank/DDBJ databases">
        <title>Sequencing the genomes of 1000 actinobacteria strains.</title>
        <authorList>
            <person name="Klenk H.-P."/>
        </authorList>
    </citation>
    <scope>NUCLEOTIDE SEQUENCE [LARGE SCALE GENOMIC DNA]</scope>
    <source>
        <strain evidence="1 2">DSM 18448</strain>
    </source>
</reference>
<dbReference type="AlphaFoldDB" id="A0A852ZGE6"/>
<organism evidence="1 2">
    <name type="scientific">Actinopolymorpha rutila</name>
    <dbReference type="NCBI Taxonomy" id="446787"/>
    <lineage>
        <taxon>Bacteria</taxon>
        <taxon>Bacillati</taxon>
        <taxon>Actinomycetota</taxon>
        <taxon>Actinomycetes</taxon>
        <taxon>Propionibacteriales</taxon>
        <taxon>Actinopolymorphaceae</taxon>
        <taxon>Actinopolymorpha</taxon>
    </lineage>
</organism>
<dbReference type="GO" id="GO:0016301">
    <property type="term" value="F:kinase activity"/>
    <property type="evidence" value="ECO:0007669"/>
    <property type="project" value="UniProtKB-KW"/>
</dbReference>
<accession>A0A852ZGE6</accession>